<dbReference type="AlphaFoldDB" id="A0AAV7KQA5"/>
<dbReference type="Proteomes" id="UP001066276">
    <property type="component" value="Chromosome 12"/>
</dbReference>
<dbReference type="EMBL" id="JANPWB010000016">
    <property type="protein sequence ID" value="KAJ1080574.1"/>
    <property type="molecule type" value="Genomic_DNA"/>
</dbReference>
<evidence type="ECO:0000313" key="1">
    <source>
        <dbReference type="EMBL" id="KAJ1080574.1"/>
    </source>
</evidence>
<accession>A0AAV7KQA5</accession>
<keyword evidence="2" id="KW-1185">Reference proteome</keyword>
<organism evidence="1 2">
    <name type="scientific">Pleurodeles waltl</name>
    <name type="common">Iberian ribbed newt</name>
    <dbReference type="NCBI Taxonomy" id="8319"/>
    <lineage>
        <taxon>Eukaryota</taxon>
        <taxon>Metazoa</taxon>
        <taxon>Chordata</taxon>
        <taxon>Craniata</taxon>
        <taxon>Vertebrata</taxon>
        <taxon>Euteleostomi</taxon>
        <taxon>Amphibia</taxon>
        <taxon>Batrachia</taxon>
        <taxon>Caudata</taxon>
        <taxon>Salamandroidea</taxon>
        <taxon>Salamandridae</taxon>
        <taxon>Pleurodelinae</taxon>
        <taxon>Pleurodeles</taxon>
    </lineage>
</organism>
<name>A0AAV7KQA5_PLEWA</name>
<sequence>MGIREPDQLHAMAVAGSHGPPALKCSPVNEVPCSPPRGSERAIDRFWAAGWKERGGGAGEQDAARGCEWYPAGNRGRWEKVML</sequence>
<comment type="caution">
    <text evidence="1">The sequence shown here is derived from an EMBL/GenBank/DDBJ whole genome shotgun (WGS) entry which is preliminary data.</text>
</comment>
<proteinExistence type="predicted"/>
<evidence type="ECO:0000313" key="2">
    <source>
        <dbReference type="Proteomes" id="UP001066276"/>
    </source>
</evidence>
<reference evidence="1" key="1">
    <citation type="journal article" date="2022" name="bioRxiv">
        <title>Sequencing and chromosome-scale assembly of the giantPleurodeles waltlgenome.</title>
        <authorList>
            <person name="Brown T."/>
            <person name="Elewa A."/>
            <person name="Iarovenko S."/>
            <person name="Subramanian E."/>
            <person name="Araus A.J."/>
            <person name="Petzold A."/>
            <person name="Susuki M."/>
            <person name="Suzuki K.-i.T."/>
            <person name="Hayashi T."/>
            <person name="Toyoda A."/>
            <person name="Oliveira C."/>
            <person name="Osipova E."/>
            <person name="Leigh N.D."/>
            <person name="Simon A."/>
            <person name="Yun M.H."/>
        </authorList>
    </citation>
    <scope>NUCLEOTIDE SEQUENCE</scope>
    <source>
        <strain evidence="1">20211129_DDA</strain>
        <tissue evidence="1">Liver</tissue>
    </source>
</reference>
<gene>
    <name evidence="1" type="ORF">NDU88_000769</name>
</gene>
<protein>
    <submittedName>
        <fullName evidence="1">Uncharacterized protein</fullName>
    </submittedName>
</protein>